<reference evidence="3 4" key="1">
    <citation type="submission" date="2016-03" db="EMBL/GenBank/DDBJ databases">
        <title>Cyphomyrmex costatus WGS genome.</title>
        <authorList>
            <person name="Nygaard S."/>
            <person name="Hu H."/>
            <person name="Boomsma J."/>
            <person name="Zhang G."/>
        </authorList>
    </citation>
    <scope>NUCLEOTIDE SEQUENCE [LARGE SCALE GENOMIC DNA]</scope>
    <source>
        <strain evidence="3">MS0001</strain>
        <tissue evidence="3">Whole body</tissue>
    </source>
</reference>
<dbReference type="InterPro" id="IPR013762">
    <property type="entry name" value="Integrase-like_cat_sf"/>
</dbReference>
<evidence type="ECO:0000259" key="2">
    <source>
        <dbReference type="PROSITE" id="PS51898"/>
    </source>
</evidence>
<dbReference type="InterPro" id="IPR002104">
    <property type="entry name" value="Integrase_catalytic"/>
</dbReference>
<dbReference type="PANTHER" id="PTHR35617:SF3">
    <property type="entry name" value="CORE-BINDING (CB) DOMAIN-CONTAINING PROTEIN"/>
    <property type="match status" value="1"/>
</dbReference>
<keyword evidence="4" id="KW-1185">Reference proteome</keyword>
<dbReference type="GO" id="GO:0003677">
    <property type="term" value="F:DNA binding"/>
    <property type="evidence" value="ECO:0007669"/>
    <property type="project" value="InterPro"/>
</dbReference>
<gene>
    <name evidence="3" type="ORF">ALC62_15389</name>
</gene>
<dbReference type="GO" id="GO:0015074">
    <property type="term" value="P:DNA integration"/>
    <property type="evidence" value="ECO:0007669"/>
    <property type="project" value="InterPro"/>
</dbReference>
<organism evidence="3 4">
    <name type="scientific">Cyphomyrmex costatus</name>
    <dbReference type="NCBI Taxonomy" id="456900"/>
    <lineage>
        <taxon>Eukaryota</taxon>
        <taxon>Metazoa</taxon>
        <taxon>Ecdysozoa</taxon>
        <taxon>Arthropoda</taxon>
        <taxon>Hexapoda</taxon>
        <taxon>Insecta</taxon>
        <taxon>Pterygota</taxon>
        <taxon>Neoptera</taxon>
        <taxon>Endopterygota</taxon>
        <taxon>Hymenoptera</taxon>
        <taxon>Apocrita</taxon>
        <taxon>Aculeata</taxon>
        <taxon>Formicoidea</taxon>
        <taxon>Formicidae</taxon>
        <taxon>Myrmicinae</taxon>
        <taxon>Cyphomyrmex</taxon>
    </lineage>
</organism>
<dbReference type="AlphaFoldDB" id="A0A151I7D6"/>
<dbReference type="PROSITE" id="PS51898">
    <property type="entry name" value="TYR_RECOMBINASE"/>
    <property type="match status" value="1"/>
</dbReference>
<evidence type="ECO:0000313" key="3">
    <source>
        <dbReference type="EMBL" id="KYM94000.1"/>
    </source>
</evidence>
<dbReference type="Gene3D" id="1.10.443.10">
    <property type="entry name" value="Intergrase catalytic core"/>
    <property type="match status" value="1"/>
</dbReference>
<accession>A0A151I7D6</accession>
<feature type="domain" description="Tyr recombinase" evidence="2">
    <location>
        <begin position="1"/>
        <end position="122"/>
    </location>
</feature>
<dbReference type="STRING" id="456900.A0A151I7D6"/>
<dbReference type="Proteomes" id="UP000078542">
    <property type="component" value="Unassembled WGS sequence"/>
</dbReference>
<protein>
    <recommendedName>
        <fullName evidence="2">Tyr recombinase domain-containing protein</fullName>
    </recommendedName>
</protein>
<name>A0A151I7D6_9HYME</name>
<evidence type="ECO:0000256" key="1">
    <source>
        <dbReference type="ARBA" id="ARBA00023172"/>
    </source>
</evidence>
<sequence length="127" mass="14527">MVLPFYKEDPNICPARTLQFYLRRTQDLRGKANALFISFKKPFKRVSAQTLSRWLKDMLHKSGINTEIFSAHSTRHASTSAAKKKGVSIDVIRKSAGWTKDSSTFARFYDRPIIQDSRSFGQAILEV</sequence>
<dbReference type="SUPFAM" id="SSF56349">
    <property type="entry name" value="DNA breaking-rejoining enzymes"/>
    <property type="match status" value="1"/>
</dbReference>
<proteinExistence type="predicted"/>
<dbReference type="CDD" id="cd00397">
    <property type="entry name" value="DNA_BRE_C"/>
    <property type="match status" value="1"/>
</dbReference>
<keyword evidence="1" id="KW-0233">DNA recombination</keyword>
<dbReference type="InterPro" id="IPR011010">
    <property type="entry name" value="DNA_brk_join_enz"/>
</dbReference>
<dbReference type="EMBL" id="KQ978432">
    <property type="protein sequence ID" value="KYM94000.1"/>
    <property type="molecule type" value="Genomic_DNA"/>
</dbReference>
<dbReference type="Pfam" id="PF00589">
    <property type="entry name" value="Phage_integrase"/>
    <property type="match status" value="1"/>
</dbReference>
<evidence type="ECO:0000313" key="4">
    <source>
        <dbReference type="Proteomes" id="UP000078542"/>
    </source>
</evidence>
<dbReference type="PANTHER" id="PTHR35617">
    <property type="entry name" value="PHAGE_INTEGRASE DOMAIN-CONTAINING PROTEIN"/>
    <property type="match status" value="1"/>
</dbReference>
<dbReference type="GO" id="GO:0006310">
    <property type="term" value="P:DNA recombination"/>
    <property type="evidence" value="ECO:0007669"/>
    <property type="project" value="UniProtKB-KW"/>
</dbReference>